<evidence type="ECO:0000313" key="9">
    <source>
        <dbReference type="Proteomes" id="UP000192756"/>
    </source>
</evidence>
<keyword evidence="3" id="KW-0732">Signal</keyword>
<dbReference type="Pfam" id="PF14322">
    <property type="entry name" value="SusD-like_3"/>
    <property type="match status" value="1"/>
</dbReference>
<dbReference type="GO" id="GO:0009279">
    <property type="term" value="C:cell outer membrane"/>
    <property type="evidence" value="ECO:0007669"/>
    <property type="project" value="UniProtKB-SubCell"/>
</dbReference>
<dbReference type="SUPFAM" id="SSF48452">
    <property type="entry name" value="TPR-like"/>
    <property type="match status" value="1"/>
</dbReference>
<proteinExistence type="inferred from homology"/>
<evidence type="ECO:0000259" key="7">
    <source>
        <dbReference type="Pfam" id="PF14322"/>
    </source>
</evidence>
<dbReference type="OrthoDB" id="608091at2"/>
<dbReference type="AlphaFoldDB" id="A0A1W2CKD2"/>
<keyword evidence="5" id="KW-0998">Cell outer membrane</keyword>
<dbReference type="Gene3D" id="1.25.40.390">
    <property type="match status" value="1"/>
</dbReference>
<comment type="subcellular location">
    <subcellularLocation>
        <location evidence="1">Cell outer membrane</location>
    </subcellularLocation>
</comment>
<feature type="domain" description="RagB/SusD" evidence="6">
    <location>
        <begin position="334"/>
        <end position="613"/>
    </location>
</feature>
<organism evidence="8 9">
    <name type="scientific">Pedobacter africanus</name>
    <dbReference type="NCBI Taxonomy" id="151894"/>
    <lineage>
        <taxon>Bacteria</taxon>
        <taxon>Pseudomonadati</taxon>
        <taxon>Bacteroidota</taxon>
        <taxon>Sphingobacteriia</taxon>
        <taxon>Sphingobacteriales</taxon>
        <taxon>Sphingobacteriaceae</taxon>
        <taxon>Pedobacter</taxon>
    </lineage>
</organism>
<evidence type="ECO:0000256" key="1">
    <source>
        <dbReference type="ARBA" id="ARBA00004442"/>
    </source>
</evidence>
<accession>A0A1W2CKD2</accession>
<sequence length="613" mass="68470">MKTKKINKIFAALLCVATILPLGCKKGYFDTVPDNLIKVEDIFTNRGQTESWLAGLYSMVPDIWNQDNFGYVFHTTTDEMDASNWNTPAIVSGALSPSNTPTRFTSYYERIRAATIFLEKVDGNQEILGLVNGPELIKQYKGEARFLRAFYYWMMMKELGPVVIMPLKSATPSDDFQIPRSSWDECVAFVLQEIALAKADLPLNNYVVGSTTDLDIAQTGRINKIIATAVESQILLYHASPLYNGNSEFSDFKNLDGKVLINPVYDATRWKKAADAAKQAIDIAVSNGKGIYKVTDADPFRAAFLACRNLYWDGWKTEGIWLRPATATSSWEIRVAPRSTQGTGYNGLGVVQSLVDDFRMSDGSPIAGNPAYNENTYNKPATVYYVAGTNTMYTGREARFYVDITFNGAVNPGVAKTGANNARVEFFNSGTSGKAGAPRDWPKTGYVVRKNIHPTYSVNPAVNVARPAMLIRLAELYLNYAEALNEAEPGHPDVLKYLNEVRLRGGLPALSAGADQQELRKQIRLERRIELCFEGGNRYFDVRRWKIADQLGSNQGGAFYGMNMDAGTSLSDPAFHKRTPVINRASWQRRYYFMPYGQNEADRNKQLVQFPGY</sequence>
<evidence type="ECO:0000256" key="4">
    <source>
        <dbReference type="ARBA" id="ARBA00023136"/>
    </source>
</evidence>
<gene>
    <name evidence="8" type="ORF">SAMN04488524_2940</name>
</gene>
<evidence type="ECO:0000256" key="5">
    <source>
        <dbReference type="ARBA" id="ARBA00023237"/>
    </source>
</evidence>
<evidence type="ECO:0000256" key="2">
    <source>
        <dbReference type="ARBA" id="ARBA00006275"/>
    </source>
</evidence>
<dbReference type="Proteomes" id="UP000192756">
    <property type="component" value="Unassembled WGS sequence"/>
</dbReference>
<keyword evidence="4" id="KW-0472">Membrane</keyword>
<dbReference type="STRING" id="151894.SAMN04488524_2940"/>
<reference evidence="9" key="1">
    <citation type="submission" date="2017-04" db="EMBL/GenBank/DDBJ databases">
        <authorList>
            <person name="Varghese N."/>
            <person name="Submissions S."/>
        </authorList>
    </citation>
    <scope>NUCLEOTIDE SEQUENCE [LARGE SCALE GENOMIC DNA]</scope>
    <source>
        <strain evidence="9">DSM 12126</strain>
    </source>
</reference>
<dbReference type="RefSeq" id="WP_084239772.1">
    <property type="nucleotide sequence ID" value="NZ_FWXT01000002.1"/>
</dbReference>
<dbReference type="InterPro" id="IPR012944">
    <property type="entry name" value="SusD_RagB_dom"/>
</dbReference>
<evidence type="ECO:0000259" key="6">
    <source>
        <dbReference type="Pfam" id="PF07980"/>
    </source>
</evidence>
<dbReference type="EMBL" id="FWXT01000002">
    <property type="protein sequence ID" value="SMC85650.1"/>
    <property type="molecule type" value="Genomic_DNA"/>
</dbReference>
<dbReference type="InterPro" id="IPR033985">
    <property type="entry name" value="SusD-like_N"/>
</dbReference>
<comment type="similarity">
    <text evidence="2">Belongs to the SusD family.</text>
</comment>
<protein>
    <submittedName>
        <fullName evidence="8">Starch-binding associating with outer membrane</fullName>
    </submittedName>
</protein>
<evidence type="ECO:0000313" key="8">
    <source>
        <dbReference type="EMBL" id="SMC85650.1"/>
    </source>
</evidence>
<evidence type="ECO:0000256" key="3">
    <source>
        <dbReference type="ARBA" id="ARBA00022729"/>
    </source>
</evidence>
<feature type="domain" description="SusD-like N-terminal" evidence="7">
    <location>
        <begin position="67"/>
        <end position="206"/>
    </location>
</feature>
<dbReference type="Pfam" id="PF07980">
    <property type="entry name" value="SusD_RagB"/>
    <property type="match status" value="1"/>
</dbReference>
<dbReference type="InterPro" id="IPR011990">
    <property type="entry name" value="TPR-like_helical_dom_sf"/>
</dbReference>
<name>A0A1W2CKD2_9SPHI</name>
<keyword evidence="9" id="KW-1185">Reference proteome</keyword>